<dbReference type="CDD" id="cd04301">
    <property type="entry name" value="NAT_SF"/>
    <property type="match status" value="1"/>
</dbReference>
<dbReference type="RefSeq" id="WP_207488695.1">
    <property type="nucleotide sequence ID" value="NZ_JADIJS010000002.1"/>
</dbReference>
<dbReference type="InterPro" id="IPR000182">
    <property type="entry name" value="GNAT_dom"/>
</dbReference>
<sequence length="154" mass="16841">MTDTTISIRKAIDADLTAIVAMLADDALGSTREDNSSPLNQCYTDAFKAIDSDPNQLLTVVEHDGKVVGCLQLSFIPGLSRKGMWRGQIESVRITSDIRGGGIGRQMIEWAIAQCRERGCGLVQLTTDKSRADAMRFYKSLGFVDSHEGMKLSL</sequence>
<proteinExistence type="predicted"/>
<dbReference type="PANTHER" id="PTHR43877:SF2">
    <property type="entry name" value="AMINOALKYLPHOSPHONATE N-ACETYLTRANSFERASE-RELATED"/>
    <property type="match status" value="1"/>
</dbReference>
<keyword evidence="1" id="KW-0808">Transferase</keyword>
<dbReference type="PROSITE" id="PS51186">
    <property type="entry name" value="GNAT"/>
    <property type="match status" value="1"/>
</dbReference>
<name>A0ABS3JZR7_9HYPH</name>
<accession>A0ABS3JZR7</accession>
<evidence type="ECO:0000256" key="1">
    <source>
        <dbReference type="ARBA" id="ARBA00022679"/>
    </source>
</evidence>
<dbReference type="SUPFAM" id="SSF55729">
    <property type="entry name" value="Acyl-CoA N-acyltransferases (Nat)"/>
    <property type="match status" value="1"/>
</dbReference>
<protein>
    <submittedName>
        <fullName evidence="4">GNAT family N-acetyltransferase</fullName>
    </submittedName>
</protein>
<dbReference type="EMBL" id="JADIJS010000002">
    <property type="protein sequence ID" value="MBO1040171.1"/>
    <property type="molecule type" value="Genomic_DNA"/>
</dbReference>
<dbReference type="Pfam" id="PF00583">
    <property type="entry name" value="Acetyltransf_1"/>
    <property type="match status" value="1"/>
</dbReference>
<dbReference type="InterPro" id="IPR016181">
    <property type="entry name" value="Acyl_CoA_acyltransferase"/>
</dbReference>
<organism evidence="4 5">
    <name type="scientific">Brucella pituitosa</name>
    <dbReference type="NCBI Taxonomy" id="571256"/>
    <lineage>
        <taxon>Bacteria</taxon>
        <taxon>Pseudomonadati</taxon>
        <taxon>Pseudomonadota</taxon>
        <taxon>Alphaproteobacteria</taxon>
        <taxon>Hyphomicrobiales</taxon>
        <taxon>Brucellaceae</taxon>
        <taxon>Brucella/Ochrobactrum group</taxon>
        <taxon>Brucella</taxon>
    </lineage>
</organism>
<evidence type="ECO:0000313" key="5">
    <source>
        <dbReference type="Proteomes" id="UP000718278"/>
    </source>
</evidence>
<reference evidence="4 5" key="1">
    <citation type="submission" date="2020-10" db="EMBL/GenBank/DDBJ databases">
        <title>Genomic characterization of underground lake bacteria from Wind Cave National Park: Insight into the archetypical LuxI/LuxR and identification of LuxR solos.</title>
        <authorList>
            <person name="Wengert P.C."/>
            <person name="Savka M.A."/>
        </authorList>
    </citation>
    <scope>NUCLEOTIDE SEQUENCE [LARGE SCALE GENOMIC DNA]</scope>
    <source>
        <strain evidence="4 5">SD316</strain>
    </source>
</reference>
<dbReference type="PANTHER" id="PTHR43877">
    <property type="entry name" value="AMINOALKYLPHOSPHONATE N-ACETYLTRANSFERASE-RELATED-RELATED"/>
    <property type="match status" value="1"/>
</dbReference>
<dbReference type="Gene3D" id="3.40.630.30">
    <property type="match status" value="1"/>
</dbReference>
<dbReference type="Proteomes" id="UP000718278">
    <property type="component" value="Unassembled WGS sequence"/>
</dbReference>
<keyword evidence="2" id="KW-0012">Acyltransferase</keyword>
<comment type="caution">
    <text evidence="4">The sequence shown here is derived from an EMBL/GenBank/DDBJ whole genome shotgun (WGS) entry which is preliminary data.</text>
</comment>
<evidence type="ECO:0000259" key="3">
    <source>
        <dbReference type="PROSITE" id="PS51186"/>
    </source>
</evidence>
<feature type="domain" description="N-acetyltransferase" evidence="3">
    <location>
        <begin position="6"/>
        <end position="154"/>
    </location>
</feature>
<gene>
    <name evidence="4" type="ORF">IPV26_10910</name>
</gene>
<evidence type="ECO:0000256" key="2">
    <source>
        <dbReference type="ARBA" id="ARBA00023315"/>
    </source>
</evidence>
<dbReference type="InterPro" id="IPR050832">
    <property type="entry name" value="Bact_Acetyltransf"/>
</dbReference>
<keyword evidence="5" id="KW-1185">Reference proteome</keyword>
<evidence type="ECO:0000313" key="4">
    <source>
        <dbReference type="EMBL" id="MBO1040171.1"/>
    </source>
</evidence>